<dbReference type="GO" id="GO:0019303">
    <property type="term" value="P:D-ribose catabolic process"/>
    <property type="evidence" value="ECO:0007669"/>
    <property type="project" value="UniProtKB-UniRule"/>
</dbReference>
<evidence type="ECO:0000256" key="2">
    <source>
        <dbReference type="ARBA" id="ARBA00012035"/>
    </source>
</evidence>
<evidence type="ECO:0000256" key="10">
    <source>
        <dbReference type="ARBA" id="ARBA00022958"/>
    </source>
</evidence>
<dbReference type="InterPro" id="IPR002139">
    <property type="entry name" value="Ribo/fructo_kinase"/>
</dbReference>
<evidence type="ECO:0000256" key="7">
    <source>
        <dbReference type="ARBA" id="ARBA00022777"/>
    </source>
</evidence>
<dbReference type="GO" id="GO:0005829">
    <property type="term" value="C:cytosol"/>
    <property type="evidence" value="ECO:0007669"/>
    <property type="project" value="TreeGrafter"/>
</dbReference>
<feature type="binding site" evidence="12">
    <location>
        <position position="248"/>
    </location>
    <ligand>
        <name>K(+)</name>
        <dbReference type="ChEBI" id="CHEBI:29103"/>
    </ligand>
</feature>
<keyword evidence="5 12" id="KW-0479">Metal-binding</keyword>
<comment type="subcellular location">
    <subcellularLocation>
        <location evidence="12">Cytoplasm</location>
    </subcellularLocation>
</comment>
<keyword evidence="8 12" id="KW-0067">ATP-binding</keyword>
<feature type="binding site" evidence="12">
    <location>
        <begin position="251"/>
        <end position="252"/>
    </location>
    <ligand>
        <name>ATP</name>
        <dbReference type="ChEBI" id="CHEBI:30616"/>
    </ligand>
</feature>
<comment type="pathway">
    <text evidence="12">Carbohydrate metabolism; D-ribose degradation; D-ribose 5-phosphate from beta-D-ribopyranose: step 2/2.</text>
</comment>
<keyword evidence="11 12" id="KW-0119">Carbohydrate metabolism</keyword>
<feature type="binding site" evidence="12">
    <location>
        <position position="246"/>
    </location>
    <ligand>
        <name>K(+)</name>
        <dbReference type="ChEBI" id="CHEBI:29103"/>
    </ligand>
</feature>
<comment type="cofactor">
    <cofactor evidence="12">
        <name>Mg(2+)</name>
        <dbReference type="ChEBI" id="CHEBI:18420"/>
    </cofactor>
    <text evidence="12">Requires a divalent cation, most likely magnesium in vivo, as an electrophilic catalyst to aid phosphoryl group transfer. It is the chelate of the metal and the nucleotide that is the actual substrate.</text>
</comment>
<dbReference type="Pfam" id="PF00294">
    <property type="entry name" value="PfkB"/>
    <property type="match status" value="1"/>
</dbReference>
<evidence type="ECO:0000256" key="6">
    <source>
        <dbReference type="ARBA" id="ARBA00022741"/>
    </source>
</evidence>
<feature type="domain" description="Carbohydrate kinase PfkB" evidence="14">
    <location>
        <begin position="1"/>
        <end position="293"/>
    </location>
</feature>
<protein>
    <recommendedName>
        <fullName evidence="3 12">Ribokinase</fullName>
        <shortName evidence="12">RK</shortName>
        <ecNumber evidence="2 12">2.7.1.15</ecNumber>
    </recommendedName>
</protein>
<dbReference type="PANTHER" id="PTHR10584">
    <property type="entry name" value="SUGAR KINASE"/>
    <property type="match status" value="1"/>
</dbReference>
<comment type="caution">
    <text evidence="15">The sequence shown here is derived from an EMBL/GenBank/DDBJ whole genome shotgun (WGS) entry which is preliminary data.</text>
</comment>
<feature type="binding site" evidence="12">
    <location>
        <position position="282"/>
    </location>
    <ligand>
        <name>K(+)</name>
        <dbReference type="ChEBI" id="CHEBI:29103"/>
    </ligand>
</feature>
<dbReference type="PANTHER" id="PTHR10584:SF166">
    <property type="entry name" value="RIBOKINASE"/>
    <property type="match status" value="1"/>
</dbReference>
<dbReference type="GO" id="GO:0009024">
    <property type="term" value="F:tagatose-6-phosphate kinase activity"/>
    <property type="evidence" value="ECO:0007669"/>
    <property type="project" value="UniProtKB-EC"/>
</dbReference>
<comment type="pathway">
    <text evidence="13">Carbohydrate metabolism; D-tagatose 6-phosphate degradation; D-glyceraldehyde 3-phosphate and glycerone phosphate from D-tagatose 6-phosphate: step 1/2.</text>
</comment>
<keyword evidence="13" id="KW-0423">Lactose metabolism</keyword>
<dbReference type="AlphaFoldDB" id="A0A0C1UBJ4"/>
<evidence type="ECO:0000256" key="9">
    <source>
        <dbReference type="ARBA" id="ARBA00022842"/>
    </source>
</evidence>
<evidence type="ECO:0000259" key="14">
    <source>
        <dbReference type="Pfam" id="PF00294"/>
    </source>
</evidence>
<dbReference type="EMBL" id="AYSO01000020">
    <property type="protein sequence ID" value="KIE44925.1"/>
    <property type="molecule type" value="Genomic_DNA"/>
</dbReference>
<dbReference type="PROSITE" id="PS00583">
    <property type="entry name" value="PFKB_KINASES_1"/>
    <property type="match status" value="1"/>
</dbReference>
<feature type="binding site" evidence="12">
    <location>
        <position position="287"/>
    </location>
    <ligand>
        <name>K(+)</name>
        <dbReference type="ChEBI" id="CHEBI:29103"/>
    </ligand>
</feature>
<keyword evidence="12" id="KW-0963">Cytoplasm</keyword>
<feature type="active site" description="Proton acceptor" evidence="12">
    <location>
        <position position="252"/>
    </location>
</feature>
<evidence type="ECO:0000256" key="12">
    <source>
        <dbReference type="HAMAP-Rule" id="MF_01987"/>
    </source>
</evidence>
<sequence>MKDILVIGSINMDFVVDVDHIPKLGETILSKSILKFHGGKGANQAVAIGRLGGSVKMLGKVGQDGNGNELAHALEESNVDIKYVLFDETYPSGTAFIYVDKNGDNCIVVNPASNSNLKVEDIEKYSEAFENVSYCVMQLEIPLDTVKTAVDFCHKKGIKIILNPAPAQQIPKEILCKVDYLIPNETELELMTGENINTEEDVKNAINKLLNMGVKNVITTLGEKGAIYASSKEFKIFNSIKVNAVDTTAAGDSFIGGFVSHLNRENDVMKAIEYSLYVGALTVSKKGAQSSLPYSEEVEEFINSRKK</sequence>
<reference evidence="15 16" key="1">
    <citation type="journal article" date="2015" name="Infect. Genet. Evol.">
        <title>Genomic sequences of six botulinum neurotoxin-producing strains representing three clostridial species illustrate the mobility and diversity of botulinum neurotoxin genes.</title>
        <authorList>
            <person name="Smith T.J."/>
            <person name="Hill K.K."/>
            <person name="Xie G."/>
            <person name="Foley B.T."/>
            <person name="Williamson C.H."/>
            <person name="Foster J.T."/>
            <person name="Johnson S.L."/>
            <person name="Chertkov O."/>
            <person name="Teshima H."/>
            <person name="Gibbons H.S."/>
            <person name="Johnsky L.A."/>
            <person name="Karavis M.A."/>
            <person name="Smith L.A."/>
        </authorList>
    </citation>
    <scope>NUCLEOTIDE SEQUENCE [LARGE SCALE GENOMIC DNA]</scope>
    <source>
        <strain evidence="15 16">CDC 2741</strain>
    </source>
</reference>
<keyword evidence="9 12" id="KW-0460">Magnesium</keyword>
<dbReference type="Gene3D" id="3.40.1190.20">
    <property type="match status" value="1"/>
</dbReference>
<dbReference type="CDD" id="cd01174">
    <property type="entry name" value="ribokinase"/>
    <property type="match status" value="1"/>
</dbReference>
<dbReference type="UniPathway" id="UPA00704">
    <property type="reaction ID" value="UER00715"/>
</dbReference>
<dbReference type="STRING" id="29341.RSJ17_07540"/>
<dbReference type="InterPro" id="IPR002173">
    <property type="entry name" value="Carboh/pur_kinase_PfkB_CS"/>
</dbReference>
<feature type="binding site" evidence="12">
    <location>
        <position position="252"/>
    </location>
    <ligand>
        <name>substrate</name>
    </ligand>
</feature>
<keyword evidence="6 12" id="KW-0547">Nucleotide-binding</keyword>
<name>A0A0C1UBJ4_9CLOT</name>
<comment type="function">
    <text evidence="12">Catalyzes the phosphorylation of ribose at O-5 in a reaction requiring ATP and magnesium. The resulting D-ribose-5-phosphate can then be used either for sythesis of nucleotides, histidine, and tryptophan, or as a component of the pentose phosphate pathway.</text>
</comment>
<dbReference type="GO" id="GO:2001059">
    <property type="term" value="P:D-tagatose 6-phosphate catabolic process"/>
    <property type="evidence" value="ECO:0007669"/>
    <property type="project" value="UniProtKB-UniPathway"/>
</dbReference>
<feature type="binding site" evidence="12">
    <location>
        <begin position="11"/>
        <end position="13"/>
    </location>
    <ligand>
        <name>substrate</name>
    </ligand>
</feature>
<evidence type="ECO:0000256" key="11">
    <source>
        <dbReference type="ARBA" id="ARBA00023277"/>
    </source>
</evidence>
<comment type="caution">
    <text evidence="12">Lacks conserved residue(s) required for the propagation of feature annotation.</text>
</comment>
<feature type="binding site" evidence="12">
    <location>
        <position position="291"/>
    </location>
    <ligand>
        <name>K(+)</name>
        <dbReference type="ChEBI" id="CHEBI:29103"/>
    </ligand>
</feature>
<dbReference type="GO" id="GO:0005988">
    <property type="term" value="P:lactose metabolic process"/>
    <property type="evidence" value="ECO:0007669"/>
    <property type="project" value="UniProtKB-KW"/>
</dbReference>
<accession>A0A0C1UBJ4</accession>
<dbReference type="InterPro" id="IPR029056">
    <property type="entry name" value="Ribokinase-like"/>
</dbReference>
<comment type="similarity">
    <text evidence="12">Belongs to the carbohydrate kinase PfkB family. Ribokinase subfamily.</text>
</comment>
<keyword evidence="16" id="KW-1185">Reference proteome</keyword>
<comment type="subunit">
    <text evidence="12">Homodimer.</text>
</comment>
<dbReference type="InterPro" id="IPR011877">
    <property type="entry name" value="Ribokinase"/>
</dbReference>
<dbReference type="GO" id="GO:0004747">
    <property type="term" value="F:ribokinase activity"/>
    <property type="evidence" value="ECO:0007669"/>
    <property type="project" value="UniProtKB-UniRule"/>
</dbReference>
<gene>
    <name evidence="12 15" type="primary">rbsK</name>
    <name evidence="15" type="ORF">U732_952</name>
</gene>
<evidence type="ECO:0000256" key="13">
    <source>
        <dbReference type="PIRNR" id="PIRNR000535"/>
    </source>
</evidence>
<comment type="catalytic activity">
    <reaction evidence="13">
        <text>D-tagatofuranose 6-phosphate + ATP = D-tagatofuranose 1,6-bisphosphate + ADP + H(+)</text>
        <dbReference type="Rhea" id="RHEA:12420"/>
        <dbReference type="ChEBI" id="CHEBI:15378"/>
        <dbReference type="ChEBI" id="CHEBI:30616"/>
        <dbReference type="ChEBI" id="CHEBI:58694"/>
        <dbReference type="ChEBI" id="CHEBI:58695"/>
        <dbReference type="ChEBI" id="CHEBI:456216"/>
        <dbReference type="EC" id="2.7.1.144"/>
    </reaction>
</comment>
<organism evidence="15 16">
    <name type="scientific">Clostridium argentinense CDC 2741</name>
    <dbReference type="NCBI Taxonomy" id="1418104"/>
    <lineage>
        <taxon>Bacteria</taxon>
        <taxon>Bacillati</taxon>
        <taxon>Bacillota</taxon>
        <taxon>Clostridia</taxon>
        <taxon>Eubacteriales</taxon>
        <taxon>Clostridiaceae</taxon>
        <taxon>Clostridium</taxon>
    </lineage>
</organism>
<evidence type="ECO:0000256" key="1">
    <source>
        <dbReference type="ARBA" id="ARBA00005380"/>
    </source>
</evidence>
<dbReference type="UniPathway" id="UPA00916">
    <property type="reaction ID" value="UER00889"/>
</dbReference>
<feature type="binding site" evidence="12">
    <location>
        <position position="285"/>
    </location>
    <ligand>
        <name>K(+)</name>
        <dbReference type="ChEBI" id="CHEBI:29103"/>
    </ligand>
</feature>
<dbReference type="RefSeq" id="WP_039637138.1">
    <property type="nucleotide sequence ID" value="NZ_AYSO01000020.1"/>
</dbReference>
<evidence type="ECO:0000256" key="3">
    <source>
        <dbReference type="ARBA" id="ARBA00016943"/>
    </source>
</evidence>
<dbReference type="SUPFAM" id="SSF53613">
    <property type="entry name" value="Ribokinase-like"/>
    <property type="match status" value="1"/>
</dbReference>
<comment type="similarity">
    <text evidence="13">Belongs to the carbohydrate kinase PfkB family. LacC subfamily.</text>
</comment>
<keyword evidence="4 12" id="KW-0808">Transferase</keyword>
<dbReference type="OrthoDB" id="9775849at2"/>
<evidence type="ECO:0000313" key="15">
    <source>
        <dbReference type="EMBL" id="KIE44925.1"/>
    </source>
</evidence>
<evidence type="ECO:0000256" key="8">
    <source>
        <dbReference type="ARBA" id="ARBA00022840"/>
    </source>
</evidence>
<evidence type="ECO:0000256" key="5">
    <source>
        <dbReference type="ARBA" id="ARBA00022723"/>
    </source>
</evidence>
<dbReference type="GO" id="GO:0005524">
    <property type="term" value="F:ATP binding"/>
    <property type="evidence" value="ECO:0007669"/>
    <property type="project" value="UniProtKB-UniRule"/>
</dbReference>
<dbReference type="PIRSF" id="PIRSF000535">
    <property type="entry name" value="1PFK/6PFK/LacC"/>
    <property type="match status" value="1"/>
</dbReference>
<comment type="catalytic activity">
    <reaction evidence="12">
        <text>D-ribose + ATP = D-ribose 5-phosphate + ADP + H(+)</text>
        <dbReference type="Rhea" id="RHEA:13697"/>
        <dbReference type="ChEBI" id="CHEBI:15378"/>
        <dbReference type="ChEBI" id="CHEBI:30616"/>
        <dbReference type="ChEBI" id="CHEBI:47013"/>
        <dbReference type="ChEBI" id="CHEBI:78346"/>
        <dbReference type="ChEBI" id="CHEBI:456216"/>
        <dbReference type="EC" id="2.7.1.15"/>
    </reaction>
</comment>
<keyword evidence="10 12" id="KW-0630">Potassium</keyword>
<dbReference type="InterPro" id="IPR011611">
    <property type="entry name" value="PfkB_dom"/>
</dbReference>
<feature type="binding site" evidence="12">
    <location>
        <position position="140"/>
    </location>
    <ligand>
        <name>substrate</name>
    </ligand>
</feature>
<proteinExistence type="inferred from homology"/>
<dbReference type="PROSITE" id="PS00584">
    <property type="entry name" value="PFKB_KINASES_2"/>
    <property type="match status" value="1"/>
</dbReference>
<dbReference type="Proteomes" id="UP000031366">
    <property type="component" value="Unassembled WGS sequence"/>
</dbReference>
<dbReference type="EC" id="2.7.1.15" evidence="2 12"/>
<feature type="binding site" evidence="12">
    <location>
        <position position="184"/>
    </location>
    <ligand>
        <name>ATP</name>
        <dbReference type="ChEBI" id="CHEBI:30616"/>
    </ligand>
</feature>
<comment type="similarity">
    <text evidence="1">Belongs to the carbohydrate kinase pfkB family.</text>
</comment>
<feature type="binding site" evidence="12">
    <location>
        <begin position="39"/>
        <end position="43"/>
    </location>
    <ligand>
        <name>substrate</name>
    </ligand>
</feature>
<feature type="binding site" evidence="12">
    <location>
        <begin position="220"/>
        <end position="225"/>
    </location>
    <ligand>
        <name>ATP</name>
        <dbReference type="ChEBI" id="CHEBI:30616"/>
    </ligand>
</feature>
<dbReference type="NCBIfam" id="TIGR02152">
    <property type="entry name" value="D_ribokin_bact"/>
    <property type="match status" value="1"/>
</dbReference>
<keyword evidence="7 12" id="KW-0418">Kinase</keyword>
<dbReference type="PRINTS" id="PR00990">
    <property type="entry name" value="RIBOKINASE"/>
</dbReference>
<dbReference type="HAMAP" id="MF_01987">
    <property type="entry name" value="Ribokinase"/>
    <property type="match status" value="1"/>
</dbReference>
<evidence type="ECO:0000313" key="16">
    <source>
        <dbReference type="Proteomes" id="UP000031366"/>
    </source>
</evidence>
<evidence type="ECO:0000256" key="4">
    <source>
        <dbReference type="ARBA" id="ARBA00022679"/>
    </source>
</evidence>
<dbReference type="InterPro" id="IPR017583">
    <property type="entry name" value="Tagatose/fructose_Pkinase"/>
</dbReference>
<dbReference type="GO" id="GO:0046872">
    <property type="term" value="F:metal ion binding"/>
    <property type="evidence" value="ECO:0007669"/>
    <property type="project" value="UniProtKB-KW"/>
</dbReference>
<comment type="activity regulation">
    <text evidence="12">Activated by a monovalent cation that binds near, but not in, the active site. The most likely occupant of the site in vivo is potassium. Ion binding induces a conformational change that may alter substrate affinity.</text>
</comment>